<gene>
    <name evidence="3" type="ORF">SAMN04487974_104123</name>
</gene>
<dbReference type="SMART" id="SM00922">
    <property type="entry name" value="MR_MLE"/>
    <property type="match status" value="1"/>
</dbReference>
<keyword evidence="1" id="KW-0456">Lyase</keyword>
<dbReference type="Gene3D" id="3.20.20.120">
    <property type="entry name" value="Enolase-like C-terminal domain"/>
    <property type="match status" value="1"/>
</dbReference>
<sequence length="383" mass="42444">MKITAIKTYPVWVGVRNQLLVKVETDEGIFGWGESGLSFREKAVAGAIEHFAEFLIGQDPMRAAGIWQELYRSQYFEGGRVLAAAISAIDIACYDIKGKALGVPVYQLLGGRSRDKVPAFATVPADPGPEMVEKARIAYDAGWTCIRLLGGFQEAESVFEPRESIAATVDWVRAVRAELGHDAILGVEYHHRLSVAEAASFCQKLGSGTLDFIEEPIRDEAPGAYEALRRMTDVPFAIGEEFSSKWQFMPYIERDIIQHARLDICNVGGFTEAMKVAGWCEAHYVDLMPHNPLGPICTAASVHMAAVIPNFSWLECRASPVEDLGFDNREIFPVQADLEGSHYKVPETPGLGVEVNEDYLKAAVFKYSEPPHLRRKDGSFTNW</sequence>
<dbReference type="AlphaFoldDB" id="A0A1G7VHF1"/>
<dbReference type="InterPro" id="IPR029017">
    <property type="entry name" value="Enolase-like_N"/>
</dbReference>
<dbReference type="InterPro" id="IPR034593">
    <property type="entry name" value="DgoD-like"/>
</dbReference>
<dbReference type="SUPFAM" id="SSF54826">
    <property type="entry name" value="Enolase N-terminal domain-like"/>
    <property type="match status" value="1"/>
</dbReference>
<dbReference type="STRING" id="440168.SAMN04487974_104123"/>
<dbReference type="Pfam" id="PF13378">
    <property type="entry name" value="MR_MLE_C"/>
    <property type="match status" value="1"/>
</dbReference>
<dbReference type="EMBL" id="FNCS01000004">
    <property type="protein sequence ID" value="SDG58819.1"/>
    <property type="molecule type" value="Genomic_DNA"/>
</dbReference>
<dbReference type="Proteomes" id="UP000199495">
    <property type="component" value="Unassembled WGS sequence"/>
</dbReference>
<dbReference type="Pfam" id="PF02746">
    <property type="entry name" value="MR_MLE_N"/>
    <property type="match status" value="1"/>
</dbReference>
<evidence type="ECO:0000313" key="3">
    <source>
        <dbReference type="EMBL" id="SDG58819.1"/>
    </source>
</evidence>
<name>A0A1G7VHF1_9HYPH</name>
<dbReference type="OrthoDB" id="9802699at2"/>
<dbReference type="SUPFAM" id="SSF51604">
    <property type="entry name" value="Enolase C-terminal domain-like"/>
    <property type="match status" value="1"/>
</dbReference>
<proteinExistence type="predicted"/>
<evidence type="ECO:0000259" key="2">
    <source>
        <dbReference type="SMART" id="SM00922"/>
    </source>
</evidence>
<dbReference type="PANTHER" id="PTHR48080:SF2">
    <property type="entry name" value="D-GALACTONATE DEHYDRATASE"/>
    <property type="match status" value="1"/>
</dbReference>
<dbReference type="InterPro" id="IPR029065">
    <property type="entry name" value="Enolase_C-like"/>
</dbReference>
<reference evidence="3 4" key="1">
    <citation type="submission" date="2016-10" db="EMBL/GenBank/DDBJ databases">
        <authorList>
            <person name="de Groot N.N."/>
        </authorList>
    </citation>
    <scope>NUCLEOTIDE SEQUENCE [LARGE SCALE GENOMIC DNA]</scope>
    <source>
        <strain evidence="3 4">CGMCC 1.10267</strain>
    </source>
</reference>
<evidence type="ECO:0000313" key="4">
    <source>
        <dbReference type="Proteomes" id="UP000199495"/>
    </source>
</evidence>
<dbReference type="RefSeq" id="WP_090595212.1">
    <property type="nucleotide sequence ID" value="NZ_FNCS01000004.1"/>
</dbReference>
<organism evidence="3 4">
    <name type="scientific">Pelagibacterium luteolum</name>
    <dbReference type="NCBI Taxonomy" id="440168"/>
    <lineage>
        <taxon>Bacteria</taxon>
        <taxon>Pseudomonadati</taxon>
        <taxon>Pseudomonadota</taxon>
        <taxon>Alphaproteobacteria</taxon>
        <taxon>Hyphomicrobiales</taxon>
        <taxon>Devosiaceae</taxon>
        <taxon>Pelagibacterium</taxon>
    </lineage>
</organism>
<dbReference type="InterPro" id="IPR013341">
    <property type="entry name" value="Mandelate_racemase_N_dom"/>
</dbReference>
<protein>
    <submittedName>
        <fullName evidence="3">Galactonate dehydratase</fullName>
    </submittedName>
</protein>
<dbReference type="GO" id="GO:0016829">
    <property type="term" value="F:lyase activity"/>
    <property type="evidence" value="ECO:0007669"/>
    <property type="project" value="UniProtKB-KW"/>
</dbReference>
<dbReference type="InterPro" id="IPR036849">
    <property type="entry name" value="Enolase-like_C_sf"/>
</dbReference>
<keyword evidence="4" id="KW-1185">Reference proteome</keyword>
<evidence type="ECO:0000256" key="1">
    <source>
        <dbReference type="ARBA" id="ARBA00023239"/>
    </source>
</evidence>
<dbReference type="SFLD" id="SFLDG00179">
    <property type="entry name" value="mandelate_racemase"/>
    <property type="match status" value="1"/>
</dbReference>
<dbReference type="Gene3D" id="3.30.390.10">
    <property type="entry name" value="Enolase-like, N-terminal domain"/>
    <property type="match status" value="1"/>
</dbReference>
<feature type="domain" description="Mandelate racemase/muconate lactonizing enzyme C-terminal" evidence="2">
    <location>
        <begin position="129"/>
        <end position="235"/>
    </location>
</feature>
<dbReference type="SFLD" id="SFLDS00001">
    <property type="entry name" value="Enolase"/>
    <property type="match status" value="1"/>
</dbReference>
<dbReference type="PANTHER" id="PTHR48080">
    <property type="entry name" value="D-GALACTONATE DEHYDRATASE-RELATED"/>
    <property type="match status" value="1"/>
</dbReference>
<dbReference type="InterPro" id="IPR013342">
    <property type="entry name" value="Mandelate_racemase_C"/>
</dbReference>
<dbReference type="CDD" id="cd03316">
    <property type="entry name" value="MR_like"/>
    <property type="match status" value="1"/>
</dbReference>
<accession>A0A1G7VHF1</accession>